<evidence type="ECO:0000256" key="1">
    <source>
        <dbReference type="ARBA" id="ARBA00022741"/>
    </source>
</evidence>
<dbReference type="GO" id="GO:0110051">
    <property type="term" value="P:metabolite repair"/>
    <property type="evidence" value="ECO:0007669"/>
    <property type="project" value="TreeGrafter"/>
</dbReference>
<dbReference type="GO" id="GO:0052855">
    <property type="term" value="F:ADP-dependent NAD(P)H-hydrate dehydratase activity"/>
    <property type="evidence" value="ECO:0007669"/>
    <property type="project" value="UniProtKB-UniRule"/>
</dbReference>
<dbReference type="SUPFAM" id="SSF53613">
    <property type="entry name" value="Ribokinase-like"/>
    <property type="match status" value="1"/>
</dbReference>
<keyword evidence="2 6" id="KW-0067">ATP-binding</keyword>
<evidence type="ECO:0000313" key="9">
    <source>
        <dbReference type="Proteomes" id="UP000008037"/>
    </source>
</evidence>
<evidence type="ECO:0000313" key="8">
    <source>
        <dbReference type="EMBL" id="AFU58007.1"/>
    </source>
</evidence>
<sequence>MPAAIAVTPKLVRQLMPPRSILSRKGDNGIVLVAGGSRFYHGAPVLASMAALRSGADLVYTAVPRSIITAVRSFSPAIIALPLPDDKLTVGSANRLVAMLPKRTDAAAIGMGMSIEPEAIVALIKKLKEAGTKILLDASALIPMVLGEISNTGSIVTPHAGEYRRLFGCDSGTTKDEMTSNVRRQAKEYGVTVALKGWLNVISDGDKVATIRRSTPAMTVGGTGDVLSGLAAGLLAKGMKPFDAAIAAVYLNGVAGSIAFKRSGLHIVATDLLDSLPAAMKPFDRIKQERP</sequence>
<keyword evidence="8" id="KW-0808">Transferase</keyword>
<dbReference type="EMBL" id="CP002408">
    <property type="protein sequence ID" value="AFU58007.1"/>
    <property type="molecule type" value="Genomic_DNA"/>
</dbReference>
<dbReference type="AlphaFoldDB" id="K0IIS0"/>
<feature type="domain" description="YjeF C-terminal" evidence="7">
    <location>
        <begin position="8"/>
        <end position="283"/>
    </location>
</feature>
<comment type="caution">
    <text evidence="6">Lacks conserved residue(s) required for the propagation of feature annotation.</text>
</comment>
<keyword evidence="8" id="KW-0418">Kinase</keyword>
<evidence type="ECO:0000256" key="6">
    <source>
        <dbReference type="HAMAP-Rule" id="MF_01965"/>
    </source>
</evidence>
<dbReference type="GeneID" id="13795460"/>
<comment type="cofactor">
    <cofactor evidence="6">
        <name>Mg(2+)</name>
        <dbReference type="ChEBI" id="CHEBI:18420"/>
    </cofactor>
</comment>
<evidence type="ECO:0000256" key="2">
    <source>
        <dbReference type="ARBA" id="ARBA00022840"/>
    </source>
</evidence>
<dbReference type="PANTHER" id="PTHR12592">
    <property type="entry name" value="ATP-DEPENDENT (S)-NAD(P)H-HYDRATE DEHYDRATASE FAMILY MEMBER"/>
    <property type="match status" value="1"/>
</dbReference>
<dbReference type="InParanoid" id="K0IIS0"/>
<keyword evidence="3 6" id="KW-0521">NADP</keyword>
<keyword evidence="4 6" id="KW-0520">NAD</keyword>
<comment type="subunit">
    <text evidence="6">Homotetramer.</text>
</comment>
<dbReference type="GO" id="GO:0046496">
    <property type="term" value="P:nicotinamide nucleotide metabolic process"/>
    <property type="evidence" value="ECO:0007669"/>
    <property type="project" value="UniProtKB-UniRule"/>
</dbReference>
<keyword evidence="5 6" id="KW-0456">Lyase</keyword>
<feature type="binding site" evidence="6">
    <location>
        <position position="43"/>
    </location>
    <ligand>
        <name>(6S)-NADPHX</name>
        <dbReference type="ChEBI" id="CHEBI:64076"/>
    </ligand>
</feature>
<organism evidence="8 9">
    <name type="scientific">Nitrososphaera gargensis (strain Ga9.2)</name>
    <dbReference type="NCBI Taxonomy" id="1237085"/>
    <lineage>
        <taxon>Archaea</taxon>
        <taxon>Nitrososphaerota</taxon>
        <taxon>Nitrososphaeria</taxon>
        <taxon>Nitrososphaerales</taxon>
        <taxon>Nitrososphaeraceae</taxon>
        <taxon>Nitrososphaera</taxon>
    </lineage>
</organism>
<gene>
    <name evidence="6" type="primary">nnrD</name>
    <name evidence="8" type="ordered locus">Ngar_c10650</name>
</gene>
<dbReference type="RefSeq" id="WP_015018546.1">
    <property type="nucleotide sequence ID" value="NC_018719.1"/>
</dbReference>
<dbReference type="HAMAP" id="MF_01965">
    <property type="entry name" value="NADHX_dehydratase"/>
    <property type="match status" value="1"/>
</dbReference>
<feature type="binding site" evidence="6">
    <location>
        <position position="225"/>
    </location>
    <ligand>
        <name>(6S)-NADPHX</name>
        <dbReference type="ChEBI" id="CHEBI:64076"/>
    </ligand>
</feature>
<evidence type="ECO:0000256" key="3">
    <source>
        <dbReference type="ARBA" id="ARBA00022857"/>
    </source>
</evidence>
<comment type="catalytic activity">
    <reaction evidence="6">
        <text>(6S)-NADPHX + ADP = AMP + phosphate + NADPH + H(+)</text>
        <dbReference type="Rhea" id="RHEA:32235"/>
        <dbReference type="ChEBI" id="CHEBI:15378"/>
        <dbReference type="ChEBI" id="CHEBI:43474"/>
        <dbReference type="ChEBI" id="CHEBI:57783"/>
        <dbReference type="ChEBI" id="CHEBI:64076"/>
        <dbReference type="ChEBI" id="CHEBI:456215"/>
        <dbReference type="ChEBI" id="CHEBI:456216"/>
        <dbReference type="EC" id="4.2.1.136"/>
    </reaction>
</comment>
<dbReference type="GO" id="GO:0016301">
    <property type="term" value="F:kinase activity"/>
    <property type="evidence" value="ECO:0007669"/>
    <property type="project" value="UniProtKB-KW"/>
</dbReference>
<accession>K0IIS0</accession>
<evidence type="ECO:0000256" key="4">
    <source>
        <dbReference type="ARBA" id="ARBA00023027"/>
    </source>
</evidence>
<dbReference type="PATRIC" id="fig|1237085.11.peg.1010"/>
<dbReference type="PANTHER" id="PTHR12592:SF0">
    <property type="entry name" value="ATP-DEPENDENT (S)-NAD(P)H-HYDRATE DEHYDRATASE"/>
    <property type="match status" value="1"/>
</dbReference>
<reference evidence="8 9" key="1">
    <citation type="journal article" date="2012" name="Environ. Microbiol.">
        <title>The genome of the ammonia-oxidizing Candidatus Nitrososphaera gargensis: insights into metabolic versatility and environmental adaptations.</title>
        <authorList>
            <person name="Spang A."/>
            <person name="Poehlein A."/>
            <person name="Offre P."/>
            <person name="Zumbragel S."/>
            <person name="Haider S."/>
            <person name="Rychlik N."/>
            <person name="Nowka B."/>
            <person name="Schmeisser C."/>
            <person name="Lebedeva E.V."/>
            <person name="Rattei T."/>
            <person name="Bohm C."/>
            <person name="Schmid M."/>
            <person name="Galushko A."/>
            <person name="Hatzenpichler R."/>
            <person name="Weinmaier T."/>
            <person name="Daniel R."/>
            <person name="Schleper C."/>
            <person name="Spieck E."/>
            <person name="Streit W."/>
            <person name="Wagner M."/>
        </authorList>
    </citation>
    <scope>NUCLEOTIDE SEQUENCE [LARGE SCALE GENOMIC DNA]</scope>
    <source>
        <strain evidence="9">Ga9.2</strain>
    </source>
</reference>
<comment type="function">
    <text evidence="6">Catalyzes the dehydration of the S-form of NAD(P)HX at the expense of ADP, which is converted to AMP. Together with NAD(P)HX epimerase, which catalyzes the epimerization of the S- and R-forms, the enzyme allows the repair of both epimers of NAD(P)HX, a damaged form of NAD(P)H that is a result of enzymatic or heat-dependent hydration.</text>
</comment>
<dbReference type="GO" id="GO:0005524">
    <property type="term" value="F:ATP binding"/>
    <property type="evidence" value="ECO:0007669"/>
    <property type="project" value="UniProtKB-KW"/>
</dbReference>
<dbReference type="Gene3D" id="3.40.1190.20">
    <property type="match status" value="1"/>
</dbReference>
<evidence type="ECO:0000256" key="5">
    <source>
        <dbReference type="ARBA" id="ARBA00023239"/>
    </source>
</evidence>
<dbReference type="Proteomes" id="UP000008037">
    <property type="component" value="Chromosome"/>
</dbReference>
<keyword evidence="9" id="KW-1185">Reference proteome</keyword>
<dbReference type="InterPro" id="IPR029056">
    <property type="entry name" value="Ribokinase-like"/>
</dbReference>
<dbReference type="CDD" id="cd01171">
    <property type="entry name" value="YXKO-related"/>
    <property type="match status" value="1"/>
</dbReference>
<dbReference type="NCBIfam" id="TIGR00196">
    <property type="entry name" value="yjeF_cterm"/>
    <property type="match status" value="1"/>
</dbReference>
<evidence type="ECO:0000259" key="7">
    <source>
        <dbReference type="PROSITE" id="PS51383"/>
    </source>
</evidence>
<proteinExistence type="inferred from homology"/>
<dbReference type="EC" id="4.2.1.136" evidence="6"/>
<feature type="binding site" evidence="6">
    <location>
        <position position="112"/>
    </location>
    <ligand>
        <name>(6S)-NADPHX</name>
        <dbReference type="ChEBI" id="CHEBI:64076"/>
    </ligand>
</feature>
<keyword evidence="1 6" id="KW-0547">Nucleotide-binding</keyword>
<protein>
    <recommendedName>
        <fullName evidence="6">ADP-dependent (S)-NAD(P)H-hydrate dehydratase</fullName>
        <ecNumber evidence="6">4.2.1.136</ecNumber>
    </recommendedName>
    <alternativeName>
        <fullName evidence="6">ADP-dependent NAD(P)HX dehydratase</fullName>
    </alternativeName>
</protein>
<dbReference type="KEGG" id="nga:Ngar_c10650"/>
<dbReference type="FunCoup" id="K0IIS0">
    <property type="interactions" value="40"/>
</dbReference>
<name>K0IIS0_NITGG</name>
<dbReference type="Pfam" id="PF01256">
    <property type="entry name" value="Carb_kinase"/>
    <property type="match status" value="1"/>
</dbReference>
<comment type="catalytic activity">
    <reaction evidence="6">
        <text>(6S)-NADHX + ADP = AMP + phosphate + NADH + H(+)</text>
        <dbReference type="Rhea" id="RHEA:32223"/>
        <dbReference type="ChEBI" id="CHEBI:15378"/>
        <dbReference type="ChEBI" id="CHEBI:43474"/>
        <dbReference type="ChEBI" id="CHEBI:57945"/>
        <dbReference type="ChEBI" id="CHEBI:64074"/>
        <dbReference type="ChEBI" id="CHEBI:456215"/>
        <dbReference type="ChEBI" id="CHEBI:456216"/>
        <dbReference type="EC" id="4.2.1.136"/>
    </reaction>
</comment>
<dbReference type="HOGENOM" id="CLU_024853_2_2_2"/>
<comment type="similarity">
    <text evidence="6">Belongs to the NnrD/CARKD family.</text>
</comment>
<dbReference type="InterPro" id="IPR000631">
    <property type="entry name" value="CARKD"/>
</dbReference>
<dbReference type="PROSITE" id="PS51383">
    <property type="entry name" value="YJEF_C_3"/>
    <property type="match status" value="1"/>
</dbReference>
<feature type="binding site" evidence="6">
    <location>
        <position position="159"/>
    </location>
    <ligand>
        <name>(6S)-NADPHX</name>
        <dbReference type="ChEBI" id="CHEBI:64076"/>
    </ligand>
</feature>
<dbReference type="STRING" id="1237085.Ngar_c10650"/>
<feature type="binding site" evidence="6">
    <location>
        <position position="224"/>
    </location>
    <ligand>
        <name>AMP</name>
        <dbReference type="ChEBI" id="CHEBI:456215"/>
    </ligand>
</feature>